<dbReference type="Gene3D" id="3.10.129.10">
    <property type="entry name" value="Hotdog Thioesterase"/>
    <property type="match status" value="1"/>
</dbReference>
<dbReference type="RefSeq" id="WP_148950804.1">
    <property type="nucleotide sequence ID" value="NZ_VTES01000006.1"/>
</dbReference>
<evidence type="ECO:0000313" key="2">
    <source>
        <dbReference type="Proteomes" id="UP000323732"/>
    </source>
</evidence>
<dbReference type="Proteomes" id="UP000323732">
    <property type="component" value="Unassembled WGS sequence"/>
</dbReference>
<dbReference type="SUPFAM" id="SSF54637">
    <property type="entry name" value="Thioesterase/thiol ester dehydrase-isomerase"/>
    <property type="match status" value="1"/>
</dbReference>
<dbReference type="AlphaFoldDB" id="A0A5D4SFT4"/>
<organism evidence="1 2">
    <name type="scientific">Bacillus infantis</name>
    <dbReference type="NCBI Taxonomy" id="324767"/>
    <lineage>
        <taxon>Bacteria</taxon>
        <taxon>Bacillati</taxon>
        <taxon>Bacillota</taxon>
        <taxon>Bacilli</taxon>
        <taxon>Bacillales</taxon>
        <taxon>Bacillaceae</taxon>
        <taxon>Bacillus</taxon>
    </lineage>
</organism>
<dbReference type="EMBL" id="VTES01000006">
    <property type="protein sequence ID" value="TYS60656.1"/>
    <property type="molecule type" value="Genomic_DNA"/>
</dbReference>
<sequence length="144" mass="16065">MKTLKEITALLPHQPPFRFVDNVTEYIPTKELCATFKPIDCKSTFGDSDEVPFTILGEGLAQAAVIFTQMESEPLTESDVPMLGNMEASYFGRVLWEDKITYKIKPYRILGRQAILYGKLFGSNGELVLSAKLSVAVRNSPSKN</sequence>
<name>A0A5D4SFT4_9BACI</name>
<proteinExistence type="predicted"/>
<dbReference type="InterPro" id="IPR029069">
    <property type="entry name" value="HotDog_dom_sf"/>
</dbReference>
<accession>A0A5D4SFT4</accession>
<reference evidence="1 2" key="1">
    <citation type="submission" date="2019-08" db="EMBL/GenBank/DDBJ databases">
        <title>Bacillus genomes from the desert of Cuatro Cienegas, Coahuila.</title>
        <authorList>
            <person name="Olmedo-Alvarez G."/>
        </authorList>
    </citation>
    <scope>NUCLEOTIDE SEQUENCE [LARGE SCALE GENOMIC DNA]</scope>
    <source>
        <strain evidence="1 2">CH37_1T</strain>
    </source>
</reference>
<comment type="caution">
    <text evidence="1">The sequence shown here is derived from an EMBL/GenBank/DDBJ whole genome shotgun (WGS) entry which is preliminary data.</text>
</comment>
<evidence type="ECO:0000313" key="1">
    <source>
        <dbReference type="EMBL" id="TYS60656.1"/>
    </source>
</evidence>
<protein>
    <submittedName>
        <fullName evidence="1">FabA-like domain protein</fullName>
    </submittedName>
</protein>
<gene>
    <name evidence="1" type="ORF">FZD47_20830</name>
</gene>